<evidence type="ECO:0000313" key="2">
    <source>
        <dbReference type="Proteomes" id="UP001372338"/>
    </source>
</evidence>
<dbReference type="EMBL" id="JAYWIO010000002">
    <property type="protein sequence ID" value="KAK7282062.1"/>
    <property type="molecule type" value="Genomic_DNA"/>
</dbReference>
<accession>A0AAN9FT06</accession>
<gene>
    <name evidence="1" type="ORF">RIF29_10574</name>
</gene>
<keyword evidence="2" id="KW-1185">Reference proteome</keyword>
<dbReference type="AlphaFoldDB" id="A0AAN9FT06"/>
<reference evidence="1 2" key="1">
    <citation type="submission" date="2024-01" db="EMBL/GenBank/DDBJ databases">
        <title>The genomes of 5 underutilized Papilionoideae crops provide insights into root nodulation and disease resistanc.</title>
        <authorList>
            <person name="Yuan L."/>
        </authorList>
    </citation>
    <scope>NUCLEOTIDE SEQUENCE [LARGE SCALE GENOMIC DNA]</scope>
    <source>
        <strain evidence="1">ZHUSHIDOU_FW_LH</strain>
        <tissue evidence="1">Leaf</tissue>
    </source>
</reference>
<sequence length="95" mass="10141">MVTKAKHDICRTKKKTIGGRSRSPNGEVGWADGDGIICQRCRGLSDPFPSIQSSPLGGLSINNFSFRISASSDPGQVSTLGVLSKDWAKGVEDDF</sequence>
<comment type="caution">
    <text evidence="1">The sequence shown here is derived from an EMBL/GenBank/DDBJ whole genome shotgun (WGS) entry which is preliminary data.</text>
</comment>
<protein>
    <submittedName>
        <fullName evidence="1">Uncharacterized protein</fullName>
    </submittedName>
</protein>
<proteinExistence type="predicted"/>
<evidence type="ECO:0000313" key="1">
    <source>
        <dbReference type="EMBL" id="KAK7282062.1"/>
    </source>
</evidence>
<dbReference type="Proteomes" id="UP001372338">
    <property type="component" value="Unassembled WGS sequence"/>
</dbReference>
<organism evidence="1 2">
    <name type="scientific">Crotalaria pallida</name>
    <name type="common">Smooth rattlebox</name>
    <name type="synonym">Crotalaria striata</name>
    <dbReference type="NCBI Taxonomy" id="3830"/>
    <lineage>
        <taxon>Eukaryota</taxon>
        <taxon>Viridiplantae</taxon>
        <taxon>Streptophyta</taxon>
        <taxon>Embryophyta</taxon>
        <taxon>Tracheophyta</taxon>
        <taxon>Spermatophyta</taxon>
        <taxon>Magnoliopsida</taxon>
        <taxon>eudicotyledons</taxon>
        <taxon>Gunneridae</taxon>
        <taxon>Pentapetalae</taxon>
        <taxon>rosids</taxon>
        <taxon>fabids</taxon>
        <taxon>Fabales</taxon>
        <taxon>Fabaceae</taxon>
        <taxon>Papilionoideae</taxon>
        <taxon>50 kb inversion clade</taxon>
        <taxon>genistoids sensu lato</taxon>
        <taxon>core genistoids</taxon>
        <taxon>Crotalarieae</taxon>
        <taxon>Crotalaria</taxon>
    </lineage>
</organism>
<name>A0AAN9FT06_CROPI</name>